<protein>
    <submittedName>
        <fullName evidence="9">Glycoside hydrolase family 75 protein</fullName>
    </submittedName>
</protein>
<keyword evidence="10" id="KW-1185">Reference proteome</keyword>
<dbReference type="PANTHER" id="PTHR42061">
    <property type="entry name" value="ENDO-CHITOSANASE"/>
    <property type="match status" value="1"/>
</dbReference>
<dbReference type="PANTHER" id="PTHR42061:SF6">
    <property type="entry name" value="ENDO-CHITOSANASE"/>
    <property type="match status" value="1"/>
</dbReference>
<dbReference type="EMBL" id="JALDAY010000026">
    <property type="protein sequence ID" value="MCI3279286.1"/>
    <property type="molecule type" value="Genomic_DNA"/>
</dbReference>
<accession>A0ABS9YSK8</accession>
<gene>
    <name evidence="9" type="ORF">MQP27_50295</name>
</gene>
<evidence type="ECO:0000313" key="9">
    <source>
        <dbReference type="EMBL" id="MCI3279286.1"/>
    </source>
</evidence>
<evidence type="ECO:0000256" key="8">
    <source>
        <dbReference type="SAM" id="SignalP"/>
    </source>
</evidence>
<feature type="chain" id="PRO_5045915816" evidence="8">
    <location>
        <begin position="24"/>
        <end position="231"/>
    </location>
</feature>
<dbReference type="RefSeq" id="WP_242779248.1">
    <property type="nucleotide sequence ID" value="NZ_JALDAY010000026.1"/>
</dbReference>
<keyword evidence="6" id="KW-0326">Glycosidase</keyword>
<dbReference type="Proteomes" id="UP001165269">
    <property type="component" value="Unassembled WGS sequence"/>
</dbReference>
<evidence type="ECO:0000256" key="4">
    <source>
        <dbReference type="ARBA" id="ARBA00022801"/>
    </source>
</evidence>
<comment type="caution">
    <text evidence="9">The sequence shown here is derived from an EMBL/GenBank/DDBJ whole genome shotgun (WGS) entry which is preliminary data.</text>
</comment>
<feature type="signal peptide" evidence="8">
    <location>
        <begin position="1"/>
        <end position="23"/>
    </location>
</feature>
<evidence type="ECO:0000256" key="5">
    <source>
        <dbReference type="ARBA" id="ARBA00023277"/>
    </source>
</evidence>
<proteinExistence type="predicted"/>
<keyword evidence="3 8" id="KW-0732">Signal</keyword>
<evidence type="ECO:0000256" key="7">
    <source>
        <dbReference type="ARBA" id="ARBA00023326"/>
    </source>
</evidence>
<organism evidence="9 10">
    <name type="scientific">Streptomyces cylindrosporus</name>
    <dbReference type="NCBI Taxonomy" id="2927583"/>
    <lineage>
        <taxon>Bacteria</taxon>
        <taxon>Bacillati</taxon>
        <taxon>Actinomycetota</taxon>
        <taxon>Actinomycetes</taxon>
        <taxon>Kitasatosporales</taxon>
        <taxon>Streptomycetaceae</taxon>
        <taxon>Streptomyces</taxon>
    </lineage>
</organism>
<evidence type="ECO:0000256" key="6">
    <source>
        <dbReference type="ARBA" id="ARBA00023295"/>
    </source>
</evidence>
<sequence length="231" mass="24796">MRVPSLTLAVACAALLAPALLPAADFRFDEEPVAWREGDVRAADLLAKVRDCVQISRGRYRSDDGKPANIPVCGTRDAVFWKADLDIDCDGQTGPRCNRRSDPLFSPLTAYQQTDGRYLSAERLPYIVVPAASGIWNHRAHGVHGGAVAAVVYRDRVQYAVVGDIGPHDIIGEASYATAKGLGITPDPRGGGTPSGVTYIVFRDSQVKPIEDHAAAVATGQRLARMFVNGK</sequence>
<dbReference type="GO" id="GO:0016787">
    <property type="term" value="F:hydrolase activity"/>
    <property type="evidence" value="ECO:0007669"/>
    <property type="project" value="UniProtKB-KW"/>
</dbReference>
<reference evidence="9" key="1">
    <citation type="submission" date="2022-03" db="EMBL/GenBank/DDBJ databases">
        <title>Streptomyces 7R015 and 7R016 isolated from Barleria lupulina in Thailand.</title>
        <authorList>
            <person name="Kanchanasin P."/>
            <person name="Phongsopitanun W."/>
            <person name="Tanasupawat S."/>
        </authorList>
    </citation>
    <scope>NUCLEOTIDE SEQUENCE</scope>
    <source>
        <strain evidence="9">7R015</strain>
    </source>
</reference>
<evidence type="ECO:0000256" key="2">
    <source>
        <dbReference type="ARBA" id="ARBA00022525"/>
    </source>
</evidence>
<dbReference type="InterPro" id="IPR009939">
    <property type="entry name" value="Chitosanase_fungal"/>
</dbReference>
<evidence type="ECO:0000256" key="1">
    <source>
        <dbReference type="ARBA" id="ARBA00004613"/>
    </source>
</evidence>
<name>A0ABS9YSK8_9ACTN</name>
<comment type="subcellular location">
    <subcellularLocation>
        <location evidence="1">Secreted</location>
    </subcellularLocation>
</comment>
<evidence type="ECO:0000313" key="10">
    <source>
        <dbReference type="Proteomes" id="UP001165269"/>
    </source>
</evidence>
<evidence type="ECO:0000256" key="3">
    <source>
        <dbReference type="ARBA" id="ARBA00022729"/>
    </source>
</evidence>
<keyword evidence="7" id="KW-0624">Polysaccharide degradation</keyword>
<keyword evidence="4 9" id="KW-0378">Hydrolase</keyword>
<keyword evidence="2" id="KW-0964">Secreted</keyword>
<dbReference type="Pfam" id="PF07335">
    <property type="entry name" value="Glyco_hydro_75"/>
    <property type="match status" value="1"/>
</dbReference>
<keyword evidence="5" id="KW-0119">Carbohydrate metabolism</keyword>